<dbReference type="InterPro" id="IPR007401">
    <property type="entry name" value="DUF454"/>
</dbReference>
<keyword evidence="4" id="KW-1185">Reference proteome</keyword>
<dbReference type="InParanoid" id="A0A1M7FDT4"/>
<dbReference type="OrthoDB" id="9816293at2"/>
<sequence length="133" mass="14443">MRFSSIAWCALAYLCIGLGAAGIVLPLLPTTPFLLLALWAATKGSPRLANWLLGHPRFGPYLHAWREQRAIPPRAKLTAYVLLGASFTTLWLSGANPWLLAAMALFFSVIAAFIATRPNAAVPAPRLPQPPRQ</sequence>
<dbReference type="FunCoup" id="A0A1M7FDT4">
    <property type="interactions" value="65"/>
</dbReference>
<gene>
    <name evidence="3" type="ORF">SAMN05878437_0825</name>
</gene>
<protein>
    <recommendedName>
        <fullName evidence="1">Inner membrane protein</fullName>
    </recommendedName>
</protein>
<keyword evidence="1 2" id="KW-0472">Membrane</keyword>
<proteinExistence type="predicted"/>
<reference evidence="3 4" key="1">
    <citation type="submission" date="2016-11" db="EMBL/GenBank/DDBJ databases">
        <authorList>
            <person name="Jaros S."/>
            <person name="Januszkiewicz K."/>
            <person name="Wedrychowicz H."/>
        </authorList>
    </citation>
    <scope>NUCLEOTIDE SEQUENCE [LARGE SCALE GENOMIC DNA]</scope>
    <source>
        <strain evidence="3 4">ACAM 12</strain>
    </source>
</reference>
<evidence type="ECO:0000256" key="1">
    <source>
        <dbReference type="PIRNR" id="PIRNR016789"/>
    </source>
</evidence>
<dbReference type="GO" id="GO:0005886">
    <property type="term" value="C:plasma membrane"/>
    <property type="evidence" value="ECO:0007669"/>
    <property type="project" value="UniProtKB-SubCell"/>
</dbReference>
<dbReference type="AlphaFoldDB" id="A0A1M7FDT4"/>
<accession>A0A1M7FDT4</accession>
<evidence type="ECO:0000313" key="4">
    <source>
        <dbReference type="Proteomes" id="UP000190911"/>
    </source>
</evidence>
<dbReference type="Pfam" id="PF04304">
    <property type="entry name" value="DUF454"/>
    <property type="match status" value="1"/>
</dbReference>
<organism evidence="3 4">
    <name type="scientific">Vreelandella subglaciescola</name>
    <dbReference type="NCBI Taxonomy" id="29571"/>
    <lineage>
        <taxon>Bacteria</taxon>
        <taxon>Pseudomonadati</taxon>
        <taxon>Pseudomonadota</taxon>
        <taxon>Gammaproteobacteria</taxon>
        <taxon>Oceanospirillales</taxon>
        <taxon>Halomonadaceae</taxon>
        <taxon>Vreelandella</taxon>
    </lineage>
</organism>
<dbReference type="Proteomes" id="UP000190911">
    <property type="component" value="Chromosome I"/>
</dbReference>
<evidence type="ECO:0000313" key="3">
    <source>
        <dbReference type="EMBL" id="SHM02160.1"/>
    </source>
</evidence>
<dbReference type="PANTHER" id="PTHR35813">
    <property type="entry name" value="INNER MEMBRANE PROTEIN YBAN"/>
    <property type="match status" value="1"/>
</dbReference>
<dbReference type="PIRSF" id="PIRSF016789">
    <property type="entry name" value="DUF454"/>
    <property type="match status" value="1"/>
</dbReference>
<dbReference type="PANTHER" id="PTHR35813:SF1">
    <property type="entry name" value="INNER MEMBRANE PROTEIN YBAN"/>
    <property type="match status" value="1"/>
</dbReference>
<keyword evidence="1" id="KW-1003">Cell membrane</keyword>
<feature type="transmembrane region" description="Helical" evidence="2">
    <location>
        <begin position="98"/>
        <end position="116"/>
    </location>
</feature>
<dbReference type="RefSeq" id="WP_079551536.1">
    <property type="nucleotide sequence ID" value="NZ_LT670847.1"/>
</dbReference>
<keyword evidence="2" id="KW-1133">Transmembrane helix</keyword>
<name>A0A1M7FDT4_9GAMM</name>
<evidence type="ECO:0000256" key="2">
    <source>
        <dbReference type="SAM" id="Phobius"/>
    </source>
</evidence>
<comment type="subcellular location">
    <subcellularLocation>
        <location evidence="1">Cell inner membrane</location>
        <topology evidence="1">Multi-pass membrane protein</topology>
    </subcellularLocation>
</comment>
<keyword evidence="2" id="KW-0812">Transmembrane</keyword>
<dbReference type="EMBL" id="LT670847">
    <property type="protein sequence ID" value="SHM02160.1"/>
    <property type="molecule type" value="Genomic_DNA"/>
</dbReference>
<dbReference type="STRING" id="29571.SAMN05878437_0825"/>
<keyword evidence="1" id="KW-0997">Cell inner membrane</keyword>